<evidence type="ECO:0000259" key="1">
    <source>
        <dbReference type="PROSITE" id="PS50206"/>
    </source>
</evidence>
<dbReference type="SUPFAM" id="SSF52821">
    <property type="entry name" value="Rhodanese/Cell cycle control phosphatase"/>
    <property type="match status" value="1"/>
</dbReference>
<dbReference type="InterPro" id="IPR001763">
    <property type="entry name" value="Rhodanese-like_dom"/>
</dbReference>
<dbReference type="PANTHER" id="PTHR45431">
    <property type="entry name" value="RHODANESE-LIKE DOMAIN-CONTAINING PROTEIN 15, CHLOROPLASTIC"/>
    <property type="match status" value="1"/>
</dbReference>
<dbReference type="EMBL" id="HBFB01020449">
    <property type="protein sequence ID" value="CAD8683922.1"/>
    <property type="molecule type" value="Transcribed_RNA"/>
</dbReference>
<dbReference type="Pfam" id="PF00581">
    <property type="entry name" value="Rhodanese"/>
    <property type="match status" value="1"/>
</dbReference>
<dbReference type="CDD" id="cd00158">
    <property type="entry name" value="RHOD"/>
    <property type="match status" value="1"/>
</dbReference>
<protein>
    <recommendedName>
        <fullName evidence="1">Rhodanese domain-containing protein</fullName>
    </recommendedName>
</protein>
<dbReference type="PANTHER" id="PTHR45431:SF3">
    <property type="entry name" value="RHODANESE-LIKE DOMAIN-CONTAINING PROTEIN 15, CHLOROPLASTIC"/>
    <property type="match status" value="1"/>
</dbReference>
<name>A0A7S0WTR6_9CHLO</name>
<gene>
    <name evidence="2" type="ORF">CLEI1391_LOCUS11483</name>
</gene>
<proteinExistence type="predicted"/>
<organism evidence="2">
    <name type="scientific">Chlamydomonas leiostraca</name>
    <dbReference type="NCBI Taxonomy" id="1034604"/>
    <lineage>
        <taxon>Eukaryota</taxon>
        <taxon>Viridiplantae</taxon>
        <taxon>Chlorophyta</taxon>
        <taxon>core chlorophytes</taxon>
        <taxon>Chlorophyceae</taxon>
        <taxon>CS clade</taxon>
        <taxon>Chlamydomonadales</taxon>
        <taxon>Chlamydomonadaceae</taxon>
        <taxon>Chlamydomonas</taxon>
    </lineage>
</organism>
<reference evidence="2" key="1">
    <citation type="submission" date="2021-01" db="EMBL/GenBank/DDBJ databases">
        <authorList>
            <person name="Corre E."/>
            <person name="Pelletier E."/>
            <person name="Niang G."/>
            <person name="Scheremetjew M."/>
            <person name="Finn R."/>
            <person name="Kale V."/>
            <person name="Holt S."/>
            <person name="Cochrane G."/>
            <person name="Meng A."/>
            <person name="Brown T."/>
            <person name="Cohen L."/>
        </authorList>
    </citation>
    <scope>NUCLEOTIDE SEQUENCE</scope>
    <source>
        <strain evidence="2">SAG 11-49</strain>
    </source>
</reference>
<dbReference type="SMART" id="SM00450">
    <property type="entry name" value="RHOD"/>
    <property type="match status" value="1"/>
</dbReference>
<dbReference type="Gene3D" id="3.40.250.10">
    <property type="entry name" value="Rhodanese-like domain"/>
    <property type="match status" value="1"/>
</dbReference>
<evidence type="ECO:0000313" key="2">
    <source>
        <dbReference type="EMBL" id="CAD8683922.1"/>
    </source>
</evidence>
<feature type="domain" description="Rhodanese" evidence="1">
    <location>
        <begin position="19"/>
        <end position="125"/>
    </location>
</feature>
<accession>A0A7S0WTR6</accession>
<dbReference type="PROSITE" id="PS50206">
    <property type="entry name" value="RHODANESE_3"/>
    <property type="match status" value="1"/>
</dbReference>
<sequence length="125" mass="13736">MASQHVPDLQPAEAWAKLQEEQYTFLDVRTKEEFSHGHVPPHKGSTVCIPVKVKDGEGSMVENHHFIADVQNTFPDKDAPIMVGCKSGARSTHALHLLQAAGYTHLVHQCMGWNGWEAAGLPKAT</sequence>
<dbReference type="InterPro" id="IPR036873">
    <property type="entry name" value="Rhodanese-like_dom_sf"/>
</dbReference>
<dbReference type="InterPro" id="IPR052367">
    <property type="entry name" value="Thiosulfate_ST/Rhodanese-like"/>
</dbReference>
<dbReference type="AlphaFoldDB" id="A0A7S0WTR6"/>